<evidence type="ECO:0000256" key="1">
    <source>
        <dbReference type="ARBA" id="ARBA00022679"/>
    </source>
</evidence>
<feature type="domain" description="N-acetyltransferase" evidence="4">
    <location>
        <begin position="11"/>
        <end position="167"/>
    </location>
</feature>
<dbReference type="PANTHER" id="PTHR43792">
    <property type="entry name" value="GNAT FAMILY, PUTATIVE (AFU_ORTHOLOGUE AFUA_3G00765)-RELATED-RELATED"/>
    <property type="match status" value="1"/>
</dbReference>
<dbReference type="PANTHER" id="PTHR43792:SF8">
    <property type="entry name" value="[RIBOSOMAL PROTEIN US5]-ALANINE N-ACETYLTRANSFERASE"/>
    <property type="match status" value="1"/>
</dbReference>
<dbReference type="InterPro" id="IPR000182">
    <property type="entry name" value="GNAT_dom"/>
</dbReference>
<dbReference type="AlphaFoldDB" id="A0A7R7ELL8"/>
<dbReference type="KEGG" id="ahb:bsdtb5_21250"/>
<dbReference type="EMBL" id="AP024169">
    <property type="protein sequence ID" value="BCN30830.1"/>
    <property type="molecule type" value="Genomic_DNA"/>
</dbReference>
<keyword evidence="1 5" id="KW-0808">Transferase</keyword>
<dbReference type="InterPro" id="IPR016181">
    <property type="entry name" value="Acyl_CoA_acyltransferase"/>
</dbReference>
<comment type="similarity">
    <text evidence="3">Belongs to the acetyltransferase family. RimJ subfamily.</text>
</comment>
<dbReference type="SUPFAM" id="SSF55729">
    <property type="entry name" value="Acyl-CoA N-acyltransferases (Nat)"/>
    <property type="match status" value="1"/>
</dbReference>
<evidence type="ECO:0000259" key="4">
    <source>
        <dbReference type="PROSITE" id="PS51186"/>
    </source>
</evidence>
<dbReference type="PROSITE" id="PS51186">
    <property type="entry name" value="GNAT"/>
    <property type="match status" value="1"/>
</dbReference>
<evidence type="ECO:0000313" key="6">
    <source>
        <dbReference type="Proteomes" id="UP000595897"/>
    </source>
</evidence>
<dbReference type="CDD" id="cd04301">
    <property type="entry name" value="NAT_SF"/>
    <property type="match status" value="1"/>
</dbReference>
<sequence length="171" mass="19572">MKINRIETERLFLRGFEKDDAPFAISIWNDPEMGEYLSDPTEENMSDEYRKFIETLGDDENCCYLIAEFKKDAKRIGTCSFIPNEDGKVFDIAYCVHKNYWNNGYATEMVQGMIEYAKNKGAKKITVAVDKENGASNAVMRKLGFHVGSEGSYKKSGTELVFADYKYELCI</sequence>
<evidence type="ECO:0000256" key="2">
    <source>
        <dbReference type="ARBA" id="ARBA00023315"/>
    </source>
</evidence>
<keyword evidence="6" id="KW-1185">Reference proteome</keyword>
<keyword evidence="2" id="KW-0012">Acyltransferase</keyword>
<proteinExistence type="inferred from homology"/>
<dbReference type="GO" id="GO:0016747">
    <property type="term" value="F:acyltransferase activity, transferring groups other than amino-acyl groups"/>
    <property type="evidence" value="ECO:0007669"/>
    <property type="project" value="InterPro"/>
</dbReference>
<dbReference type="RefSeq" id="WP_271716024.1">
    <property type="nucleotide sequence ID" value="NZ_AP024169.1"/>
</dbReference>
<name>A0A7R7ELL8_9FIRM</name>
<dbReference type="Proteomes" id="UP000595897">
    <property type="component" value="Chromosome"/>
</dbReference>
<gene>
    <name evidence="5" type="ORF">bsdtb5_21250</name>
</gene>
<evidence type="ECO:0000256" key="3">
    <source>
        <dbReference type="ARBA" id="ARBA00038502"/>
    </source>
</evidence>
<reference evidence="5 6" key="1">
    <citation type="submission" date="2020-11" db="EMBL/GenBank/DDBJ databases">
        <title>Draft genome sequencing of a Lachnospiraceae strain isolated from anoxic soil subjected to BSD treatment.</title>
        <authorList>
            <person name="Uek A."/>
            <person name="Tonouchi A."/>
        </authorList>
    </citation>
    <scope>NUCLEOTIDE SEQUENCE [LARGE SCALE GENOMIC DNA]</scope>
    <source>
        <strain evidence="5 6">TB5</strain>
    </source>
</reference>
<organism evidence="5 6">
    <name type="scientific">Anaeromicropila herbilytica</name>
    <dbReference type="NCBI Taxonomy" id="2785025"/>
    <lineage>
        <taxon>Bacteria</taxon>
        <taxon>Bacillati</taxon>
        <taxon>Bacillota</taxon>
        <taxon>Clostridia</taxon>
        <taxon>Lachnospirales</taxon>
        <taxon>Lachnospiraceae</taxon>
        <taxon>Anaeromicropila</taxon>
    </lineage>
</organism>
<dbReference type="InterPro" id="IPR051531">
    <property type="entry name" value="N-acetyltransferase"/>
</dbReference>
<evidence type="ECO:0000313" key="5">
    <source>
        <dbReference type="EMBL" id="BCN30830.1"/>
    </source>
</evidence>
<accession>A0A7R7ELL8</accession>
<dbReference type="Gene3D" id="3.40.630.30">
    <property type="match status" value="1"/>
</dbReference>
<dbReference type="Pfam" id="PF13302">
    <property type="entry name" value="Acetyltransf_3"/>
    <property type="match status" value="1"/>
</dbReference>
<protein>
    <submittedName>
        <fullName evidence="5">N-acetyltransferase</fullName>
    </submittedName>
</protein>